<dbReference type="GO" id="GO:0016788">
    <property type="term" value="F:hydrolase activity, acting on ester bonds"/>
    <property type="evidence" value="ECO:0007669"/>
    <property type="project" value="UniProtKB-ARBA"/>
</dbReference>
<name>A0A1I7HN12_9FLAO</name>
<keyword evidence="1" id="KW-0472">Membrane</keyword>
<keyword evidence="1" id="KW-0812">Transmembrane</keyword>
<dbReference type="STRING" id="1224947.SAMN05216480_11052"/>
<dbReference type="Gene3D" id="3.40.50.1110">
    <property type="entry name" value="SGNH hydrolase"/>
    <property type="match status" value="1"/>
</dbReference>
<proteinExistence type="predicted"/>
<evidence type="ECO:0000313" key="2">
    <source>
        <dbReference type="EMBL" id="SFU62021.1"/>
    </source>
</evidence>
<dbReference type="EMBL" id="FPBK01000010">
    <property type="protein sequence ID" value="SFU62021.1"/>
    <property type="molecule type" value="Genomic_DNA"/>
</dbReference>
<gene>
    <name evidence="2" type="ORF">SAMN05216480_11052</name>
</gene>
<keyword evidence="3" id="KW-1185">Reference proteome</keyword>
<dbReference type="SUPFAM" id="SSF52266">
    <property type="entry name" value="SGNH hydrolase"/>
    <property type="match status" value="1"/>
</dbReference>
<accession>A0A1I7HN12</accession>
<dbReference type="RefSeq" id="WP_093025565.1">
    <property type="nucleotide sequence ID" value="NZ_FPBK01000010.1"/>
</dbReference>
<dbReference type="InterPro" id="IPR036514">
    <property type="entry name" value="SGNH_hydro_sf"/>
</dbReference>
<reference evidence="2 3" key="1">
    <citation type="submission" date="2016-10" db="EMBL/GenBank/DDBJ databases">
        <authorList>
            <person name="de Groot N.N."/>
        </authorList>
    </citation>
    <scope>NUCLEOTIDE SEQUENCE [LARGE SCALE GENOMIC DNA]</scope>
    <source>
        <strain evidence="2 3">CGMCC 1.12333</strain>
    </source>
</reference>
<dbReference type="Proteomes" id="UP000199138">
    <property type="component" value="Unassembled WGS sequence"/>
</dbReference>
<evidence type="ECO:0008006" key="4">
    <source>
        <dbReference type="Google" id="ProtNLM"/>
    </source>
</evidence>
<feature type="transmembrane region" description="Helical" evidence="1">
    <location>
        <begin position="7"/>
        <end position="29"/>
    </location>
</feature>
<evidence type="ECO:0000313" key="3">
    <source>
        <dbReference type="Proteomes" id="UP000199138"/>
    </source>
</evidence>
<evidence type="ECO:0000256" key="1">
    <source>
        <dbReference type="SAM" id="Phobius"/>
    </source>
</evidence>
<dbReference type="AlphaFoldDB" id="A0A1I7HN12"/>
<keyword evidence="1" id="KW-1133">Transmembrane helix</keyword>
<protein>
    <recommendedName>
        <fullName evidence="4">DUF1574 domain-containing protein</fullName>
    </recommendedName>
</protein>
<dbReference type="OrthoDB" id="7297045at2"/>
<organism evidence="2 3">
    <name type="scientific">Pustulibacterium marinum</name>
    <dbReference type="NCBI Taxonomy" id="1224947"/>
    <lineage>
        <taxon>Bacteria</taxon>
        <taxon>Pseudomonadati</taxon>
        <taxon>Bacteroidota</taxon>
        <taxon>Flavobacteriia</taxon>
        <taxon>Flavobacteriales</taxon>
        <taxon>Flavobacteriaceae</taxon>
        <taxon>Pustulibacterium</taxon>
    </lineage>
</organism>
<sequence>MRKFLNYIGVVFLLTIGIAYTLDVLYTGIYTYGAARTKTTLALQEKEKEFDVVFLGSSRANNHFDTAVFEENDLKVYNFGMSGAQLEENLLLLKLLIANKTKIHTLVLQVDTNLIDTYISEGTRVSFYPFIDEDIISSYYENKQINEFDYFKYVPFYRYMKYDSRIGFRETALIMAKFHQKTLNEANLGFSPLLGMGKNMSYNLANAKPLQKHPYYEEIKQICAKENIRFVPVTTPICENSSSNNFFKKIRAYYPEIKELSFLVTDDKYFESCGHMNVEGAQFFSEQVYEMFFNKQN</sequence>